<dbReference type="NCBIfam" id="NF047389">
    <property type="entry name" value="ATPase_Sll1717"/>
    <property type="match status" value="1"/>
</dbReference>
<dbReference type="AlphaFoldDB" id="A0A4Y3HUS9"/>
<organism evidence="2 3">
    <name type="scientific">Vibrio inusitatus NBRC 102082</name>
    <dbReference type="NCBI Taxonomy" id="1219070"/>
    <lineage>
        <taxon>Bacteria</taxon>
        <taxon>Pseudomonadati</taxon>
        <taxon>Pseudomonadota</taxon>
        <taxon>Gammaproteobacteria</taxon>
        <taxon>Vibrionales</taxon>
        <taxon>Vibrionaceae</taxon>
        <taxon>Vibrio</taxon>
    </lineage>
</organism>
<keyword evidence="3" id="KW-1185">Reference proteome</keyword>
<name>A0A4Y3HUS9_9VIBR</name>
<reference evidence="2 3" key="1">
    <citation type="submission" date="2019-06" db="EMBL/GenBank/DDBJ databases">
        <title>Whole genome shotgun sequence of Vibrio inusitatus NBRC 102082.</title>
        <authorList>
            <person name="Hosoyama A."/>
            <person name="Uohara A."/>
            <person name="Ohji S."/>
            <person name="Ichikawa N."/>
        </authorList>
    </citation>
    <scope>NUCLEOTIDE SEQUENCE [LARGE SCALE GENOMIC DNA]</scope>
    <source>
        <strain evidence="2 3">NBRC 102082</strain>
    </source>
</reference>
<dbReference type="InterPro" id="IPR059206">
    <property type="entry name" value="Sll1717-like"/>
</dbReference>
<dbReference type="InterPro" id="IPR027417">
    <property type="entry name" value="P-loop_NTPase"/>
</dbReference>
<protein>
    <recommendedName>
        <fullName evidence="1">KAP NTPase domain-containing protein</fullName>
    </recommendedName>
</protein>
<proteinExistence type="predicted"/>
<accession>A0A4Y3HUS9</accession>
<evidence type="ECO:0000313" key="2">
    <source>
        <dbReference type="EMBL" id="GEA50044.1"/>
    </source>
</evidence>
<gene>
    <name evidence="2" type="ORF">VIN01S_08480</name>
</gene>
<evidence type="ECO:0000313" key="3">
    <source>
        <dbReference type="Proteomes" id="UP000318717"/>
    </source>
</evidence>
<feature type="domain" description="KAP NTPase" evidence="1">
    <location>
        <begin position="81"/>
        <end position="325"/>
    </location>
</feature>
<evidence type="ECO:0000259" key="1">
    <source>
        <dbReference type="Pfam" id="PF07693"/>
    </source>
</evidence>
<dbReference type="SUPFAM" id="SSF52540">
    <property type="entry name" value="P-loop containing nucleoside triphosphate hydrolases"/>
    <property type="match status" value="2"/>
</dbReference>
<dbReference type="Pfam" id="PF07693">
    <property type="entry name" value="KAP_NTPase"/>
    <property type="match status" value="1"/>
</dbReference>
<dbReference type="InterPro" id="IPR011646">
    <property type="entry name" value="KAP_P-loop"/>
</dbReference>
<dbReference type="Proteomes" id="UP000318717">
    <property type="component" value="Unassembled WGS sequence"/>
</dbReference>
<comment type="caution">
    <text evidence="2">The sequence shown here is derived from an EMBL/GenBank/DDBJ whole genome shotgun (WGS) entry which is preliminary data.</text>
</comment>
<dbReference type="EMBL" id="BJLF01000003">
    <property type="protein sequence ID" value="GEA50044.1"/>
    <property type="molecule type" value="Genomic_DNA"/>
</dbReference>
<dbReference type="RefSeq" id="WP_244312234.1">
    <property type="nucleotide sequence ID" value="NZ_BJLF01000003.1"/>
</dbReference>
<sequence>MEDLIHMYDGELKNNKNSWLQSSMSNYKFRKNAIIGNLDAETDSFLDDCFYESDVFRGIVNFDPSNNNPDFPRRVIVGRTGSGKTALLKQIVAHGNVKVHDTIEAENTVFEHINNNKFVSDLIANGIDLRAFYKSLWLHVLLVKVINQLYRASYKGFFDFISNLNNETKKPYTPAIAKDYLESYKDNFFNDNVVTEITEKMQHELSGKAGFEFAEVGGKISGESQQKVQRETSSYVSRELIRKQKELIKVIKEEFSDERQQNRVIISIDDLDKSWLSASGIRHDFINALLEAFKELLDIKSVKVLISIRTDILLGIYHRNLRQDEKDQSLIYAISWNKQEIREILDLRVNQLIQDQYQGRQQVLLSDVFNFEVNGIKADEFILDRTMLRPRDAIDFVNSCLAECNGGIELNEDIVLEAEEKYYAKRKKALVKEWKSIFPYIQDYLDALAYVDQEEFSNAQLNQDSKDKVSIYLLERPNEHPDDEFHNNRLLNFEELLKLWFTIGVIGFRKSQALTIYSSYEKHELDITDLNKQFRIHPLFFRY</sequence>